<protein>
    <submittedName>
        <fullName evidence="1">Uncharacterized protein</fullName>
    </submittedName>
</protein>
<evidence type="ECO:0000313" key="2">
    <source>
        <dbReference type="Proteomes" id="UP001159075"/>
    </source>
</evidence>
<sequence length="265" mass="29333">MSSLEQVRRAAITASYKNEVGINEKSIQIVTSLIVTAITSQQFSSQQDLAYLMKTLLDESQKLKVLMDNSAPSKSNDVNAVILVCDLFAKTGITSLEEVGKYFSCFNIIKSNEFSEIAPEAVKSLNDLIKEADAYSANEQFLIDSKILEVLARLIPYFISSLDEYVNIKTQIINSLETMTSGINIVINSTGGVEKGREWVLTCIDSTVELYINTLKQVLSFSENRVLNVILLADVKKAFAVNIGNLILSLKYISPLIVGEKKQND</sequence>
<dbReference type="Proteomes" id="UP001159075">
    <property type="component" value="Unassembled WGS sequence"/>
</dbReference>
<reference evidence="1 2" key="1">
    <citation type="submission" date="2022-09" db="EMBL/GenBank/DDBJ databases">
        <title>The outer-membrane cytochrome OmcA is essential for infection of Shewanella oneidensis by a zebrafish-associated bacteriophage.</title>
        <authorList>
            <person name="Grenfell A.W."/>
            <person name="Intile P."/>
            <person name="Mcfarlane J."/>
            <person name="Leung D."/>
            <person name="Abdalla K."/>
            <person name="Wold M."/>
            <person name="Kees E."/>
            <person name="Gralnick J."/>
        </authorList>
    </citation>
    <scope>NUCLEOTIDE SEQUENCE [LARGE SCALE GENOMIC DNA]</scope>
    <source>
        <strain evidence="1 2">NF-5</strain>
    </source>
</reference>
<proteinExistence type="predicted"/>
<evidence type="ECO:0000313" key="1">
    <source>
        <dbReference type="EMBL" id="MDI5833317.1"/>
    </source>
</evidence>
<organism evidence="1 2">
    <name type="scientific">Shewanella xiamenensis</name>
    <dbReference type="NCBI Taxonomy" id="332186"/>
    <lineage>
        <taxon>Bacteria</taxon>
        <taxon>Pseudomonadati</taxon>
        <taxon>Pseudomonadota</taxon>
        <taxon>Gammaproteobacteria</taxon>
        <taxon>Alteromonadales</taxon>
        <taxon>Shewanellaceae</taxon>
        <taxon>Shewanella</taxon>
    </lineage>
</organism>
<keyword evidence="2" id="KW-1185">Reference proteome</keyword>
<dbReference type="RefSeq" id="WP_282679856.1">
    <property type="nucleotide sequence ID" value="NZ_CP106875.1"/>
</dbReference>
<name>A0ABT6UFS2_9GAMM</name>
<accession>A0ABT6UFS2</accession>
<gene>
    <name evidence="1" type="ORF">ODY93_17175</name>
</gene>
<dbReference type="EMBL" id="JAOTLW010000020">
    <property type="protein sequence ID" value="MDI5833317.1"/>
    <property type="molecule type" value="Genomic_DNA"/>
</dbReference>
<comment type="caution">
    <text evidence="1">The sequence shown here is derived from an EMBL/GenBank/DDBJ whole genome shotgun (WGS) entry which is preliminary data.</text>
</comment>